<organism evidence="3 4">
    <name type="scientific">Pacificimonas flava</name>
    <dbReference type="NCBI Taxonomy" id="1234595"/>
    <lineage>
        <taxon>Bacteria</taxon>
        <taxon>Pseudomonadati</taxon>
        <taxon>Pseudomonadota</taxon>
        <taxon>Alphaproteobacteria</taxon>
        <taxon>Sphingomonadales</taxon>
        <taxon>Sphingosinicellaceae</taxon>
        <taxon>Pacificimonas</taxon>
    </lineage>
</organism>
<dbReference type="Proteomes" id="UP000198462">
    <property type="component" value="Unassembled WGS sequence"/>
</dbReference>
<accession>A0A219B3J7</accession>
<feature type="domain" description="HTH cro/C1-type" evidence="2">
    <location>
        <begin position="7"/>
        <end position="61"/>
    </location>
</feature>
<dbReference type="GO" id="GO:0003677">
    <property type="term" value="F:DNA binding"/>
    <property type="evidence" value="ECO:0007669"/>
    <property type="project" value="InterPro"/>
</dbReference>
<keyword evidence="1" id="KW-0812">Transmembrane</keyword>
<dbReference type="EMBL" id="NFZT01000001">
    <property type="protein sequence ID" value="OWV32754.1"/>
    <property type="molecule type" value="Genomic_DNA"/>
</dbReference>
<sequence length="239" mass="26430">MKFGDYLKDRRAEIGWTQPEAAAKAGIEQSYLSKLETGKSIPSGDVYARLVEAYGLNTGAMAGVLFPAELDRLRDIDEVRALLLRQARETRRDARRWLVAGLILLVLGGGLAGLAQVDRGRMVRDYSYQSRGIVLPGEPLEVFAALDEGSLDDESGDYESVRTDLLDRVDERMLTVTEMRGPRFVEDVPGGRRVWHLVGGSEPRPAQRFAWAYVPAFAAIIGGLACFFVGWRWPGDKAG</sequence>
<dbReference type="Pfam" id="PF13560">
    <property type="entry name" value="HTH_31"/>
    <property type="match status" value="1"/>
</dbReference>
<keyword evidence="1" id="KW-1133">Transmembrane helix</keyword>
<dbReference type="PROSITE" id="PS50943">
    <property type="entry name" value="HTH_CROC1"/>
    <property type="match status" value="1"/>
</dbReference>
<feature type="transmembrane region" description="Helical" evidence="1">
    <location>
        <begin position="97"/>
        <end position="117"/>
    </location>
</feature>
<protein>
    <recommendedName>
        <fullName evidence="2">HTH cro/C1-type domain-containing protein</fullName>
    </recommendedName>
</protein>
<keyword evidence="4" id="KW-1185">Reference proteome</keyword>
<dbReference type="Gene3D" id="1.10.260.40">
    <property type="entry name" value="lambda repressor-like DNA-binding domains"/>
    <property type="match status" value="1"/>
</dbReference>
<evidence type="ECO:0000313" key="3">
    <source>
        <dbReference type="EMBL" id="OWV32754.1"/>
    </source>
</evidence>
<dbReference type="InterPro" id="IPR001387">
    <property type="entry name" value="Cro/C1-type_HTH"/>
</dbReference>
<dbReference type="InterPro" id="IPR010982">
    <property type="entry name" value="Lambda_DNA-bd_dom_sf"/>
</dbReference>
<dbReference type="RefSeq" id="WP_088711547.1">
    <property type="nucleotide sequence ID" value="NZ_NFZT01000001.1"/>
</dbReference>
<feature type="transmembrane region" description="Helical" evidence="1">
    <location>
        <begin position="210"/>
        <end position="231"/>
    </location>
</feature>
<evidence type="ECO:0000259" key="2">
    <source>
        <dbReference type="PROSITE" id="PS50943"/>
    </source>
</evidence>
<dbReference type="CDD" id="cd00093">
    <property type="entry name" value="HTH_XRE"/>
    <property type="match status" value="1"/>
</dbReference>
<proteinExistence type="predicted"/>
<evidence type="ECO:0000256" key="1">
    <source>
        <dbReference type="SAM" id="Phobius"/>
    </source>
</evidence>
<reference evidence="4" key="1">
    <citation type="submission" date="2017-05" db="EMBL/GenBank/DDBJ databases">
        <authorList>
            <person name="Lin X."/>
        </authorList>
    </citation>
    <scope>NUCLEOTIDE SEQUENCE [LARGE SCALE GENOMIC DNA]</scope>
    <source>
        <strain evidence="4">JLT2012</strain>
    </source>
</reference>
<gene>
    <name evidence="3" type="ORF">B5C34_04335</name>
</gene>
<keyword evidence="1" id="KW-0472">Membrane</keyword>
<comment type="caution">
    <text evidence="3">The sequence shown here is derived from an EMBL/GenBank/DDBJ whole genome shotgun (WGS) entry which is preliminary data.</text>
</comment>
<dbReference type="AlphaFoldDB" id="A0A219B3J7"/>
<dbReference type="SMART" id="SM00530">
    <property type="entry name" value="HTH_XRE"/>
    <property type="match status" value="1"/>
</dbReference>
<dbReference type="SUPFAM" id="SSF47413">
    <property type="entry name" value="lambda repressor-like DNA-binding domains"/>
    <property type="match status" value="1"/>
</dbReference>
<evidence type="ECO:0000313" key="4">
    <source>
        <dbReference type="Proteomes" id="UP000198462"/>
    </source>
</evidence>
<name>A0A219B3J7_9SPHN</name>
<dbReference type="OrthoDB" id="6867563at2"/>